<feature type="binding site" evidence="9">
    <location>
        <position position="149"/>
    </location>
    <ligand>
        <name>1-deoxy-D-xylulose 5-phosphate</name>
        <dbReference type="ChEBI" id="CHEBI:57792"/>
    </ligand>
</feature>
<feature type="binding site" evidence="9">
    <location>
        <position position="148"/>
    </location>
    <ligand>
        <name>Mn(2+)</name>
        <dbReference type="ChEBI" id="CHEBI:29035"/>
    </ligand>
</feature>
<feature type="binding site" evidence="9">
    <location>
        <position position="13"/>
    </location>
    <ligand>
        <name>NADPH</name>
        <dbReference type="ChEBI" id="CHEBI:57783"/>
    </ligand>
</feature>
<keyword evidence="4 9" id="KW-0521">NADP</keyword>
<evidence type="ECO:0000313" key="14">
    <source>
        <dbReference type="Proteomes" id="UP001231941"/>
    </source>
</evidence>
<comment type="similarity">
    <text evidence="2 9">Belongs to the DXR family.</text>
</comment>
<dbReference type="NCBIfam" id="NF009114">
    <property type="entry name" value="PRK12464.1"/>
    <property type="match status" value="1"/>
</dbReference>
<dbReference type="RefSeq" id="WP_305990740.1">
    <property type="nucleotide sequence ID" value="NZ_JAVAMP010000001.1"/>
</dbReference>
<dbReference type="InterPro" id="IPR026877">
    <property type="entry name" value="DXPR_C"/>
</dbReference>
<feature type="binding site" evidence="9">
    <location>
        <position position="39"/>
    </location>
    <ligand>
        <name>NADPH</name>
        <dbReference type="ChEBI" id="CHEBI:57783"/>
    </ligand>
</feature>
<dbReference type="InterPro" id="IPR036169">
    <property type="entry name" value="DXPR_C_sf"/>
</dbReference>
<evidence type="ECO:0000259" key="12">
    <source>
        <dbReference type="Pfam" id="PF13288"/>
    </source>
</evidence>
<feature type="binding site" evidence="9">
    <location>
        <position position="11"/>
    </location>
    <ligand>
        <name>NADPH</name>
        <dbReference type="ChEBI" id="CHEBI:57783"/>
    </ligand>
</feature>
<dbReference type="Pfam" id="PF13288">
    <property type="entry name" value="DXPR_C"/>
    <property type="match status" value="1"/>
</dbReference>
<evidence type="ECO:0000256" key="6">
    <source>
        <dbReference type="ARBA" id="ARBA00023211"/>
    </source>
</evidence>
<dbReference type="EC" id="1.1.1.267" evidence="9"/>
<feature type="domain" description="1-deoxy-D-xylulose 5-phosphate reductoisomerase C-terminal" evidence="11">
    <location>
        <begin position="144"/>
        <end position="227"/>
    </location>
</feature>
<feature type="binding site" evidence="9">
    <location>
        <position position="122"/>
    </location>
    <ligand>
        <name>NADPH</name>
        <dbReference type="ChEBI" id="CHEBI:57783"/>
    </ligand>
</feature>
<dbReference type="EMBL" id="JAVAMP010000001">
    <property type="protein sequence ID" value="MDP5273475.1"/>
    <property type="molecule type" value="Genomic_DNA"/>
</dbReference>
<feature type="binding site" evidence="9">
    <location>
        <position position="219"/>
    </location>
    <ligand>
        <name>Mn(2+)</name>
        <dbReference type="ChEBI" id="CHEBI:29035"/>
    </ligand>
</feature>
<dbReference type="InterPro" id="IPR013512">
    <property type="entry name" value="DXP_reductoisomerase_N"/>
</dbReference>
<evidence type="ECO:0000256" key="1">
    <source>
        <dbReference type="ARBA" id="ARBA00005094"/>
    </source>
</evidence>
<comment type="cofactor">
    <cofactor evidence="9">
        <name>Mg(2+)</name>
        <dbReference type="ChEBI" id="CHEBI:18420"/>
    </cofactor>
    <cofactor evidence="9">
        <name>Mn(2+)</name>
        <dbReference type="ChEBI" id="CHEBI:29035"/>
    </cofactor>
</comment>
<dbReference type="GO" id="GO:0030604">
    <property type="term" value="F:1-deoxy-D-xylulose-5-phosphate reductoisomerase activity"/>
    <property type="evidence" value="ECO:0007669"/>
    <property type="project" value="UniProtKB-EC"/>
</dbReference>
<comment type="function">
    <text evidence="9">Catalyzes the NADPH-dependent rearrangement and reduction of 1-deoxy-D-xylulose-5-phosphate (DXP) to 2-C-methyl-D-erythritol 4-phosphate (MEP).</text>
</comment>
<reference evidence="13 14" key="1">
    <citation type="submission" date="2023-08" db="EMBL/GenBank/DDBJ databases">
        <authorList>
            <person name="Park J.-S."/>
        </authorList>
    </citation>
    <scope>NUCLEOTIDE SEQUENCE [LARGE SCALE GENOMIC DNA]</scope>
    <source>
        <strain evidence="13 14">2205SS18-9</strain>
    </source>
</reference>
<dbReference type="InterPro" id="IPR003821">
    <property type="entry name" value="DXP_reductoisomerase"/>
</dbReference>
<dbReference type="SUPFAM" id="SSF51735">
    <property type="entry name" value="NAD(P)-binding Rossmann-fold domains"/>
    <property type="match status" value="1"/>
</dbReference>
<comment type="pathway">
    <text evidence="1 9">Isoprenoid biosynthesis; isopentenyl diphosphate biosynthesis via DXP pathway; isopentenyl diphosphate from 1-deoxy-D-xylulose 5-phosphate: step 1/6.</text>
</comment>
<dbReference type="Pfam" id="PF08436">
    <property type="entry name" value="DXP_redisom_C"/>
    <property type="match status" value="1"/>
</dbReference>
<feature type="domain" description="1-deoxy-D-xylulose 5-phosphate reductoisomerase N-terminal" evidence="10">
    <location>
        <begin position="5"/>
        <end position="130"/>
    </location>
</feature>
<dbReference type="PIRSF" id="PIRSF006205">
    <property type="entry name" value="Dxp_reductismrs"/>
    <property type="match status" value="1"/>
</dbReference>
<dbReference type="HAMAP" id="MF_00183">
    <property type="entry name" value="DXP_reductoisom"/>
    <property type="match status" value="1"/>
</dbReference>
<feature type="binding site" evidence="9">
    <location>
        <position position="123"/>
    </location>
    <ligand>
        <name>1-deoxy-D-xylulose 5-phosphate</name>
        <dbReference type="ChEBI" id="CHEBI:57792"/>
    </ligand>
</feature>
<evidence type="ECO:0000256" key="2">
    <source>
        <dbReference type="ARBA" id="ARBA00006825"/>
    </source>
</evidence>
<dbReference type="Gene3D" id="3.40.50.720">
    <property type="entry name" value="NAD(P)-binding Rossmann-like Domain"/>
    <property type="match status" value="1"/>
</dbReference>
<dbReference type="InterPro" id="IPR036291">
    <property type="entry name" value="NAD(P)-bd_dom_sf"/>
</dbReference>
<protein>
    <recommendedName>
        <fullName evidence="9">1-deoxy-D-xylulose 5-phosphate reductoisomerase</fullName>
        <shortName evidence="9">DXP reductoisomerase</shortName>
        <ecNumber evidence="9">1.1.1.267</ecNumber>
    </recommendedName>
    <alternativeName>
        <fullName evidence="9">1-deoxyxylulose-5-phosphate reductoisomerase</fullName>
    </alternativeName>
    <alternativeName>
        <fullName evidence="9">2-C-methyl-D-erythritol 4-phosphate synthase</fullName>
    </alternativeName>
</protein>
<comment type="catalytic activity">
    <reaction evidence="8">
        <text>2-C-methyl-D-erythritol 4-phosphate + NADP(+) = 1-deoxy-D-xylulose 5-phosphate + NADPH + H(+)</text>
        <dbReference type="Rhea" id="RHEA:13717"/>
        <dbReference type="ChEBI" id="CHEBI:15378"/>
        <dbReference type="ChEBI" id="CHEBI:57783"/>
        <dbReference type="ChEBI" id="CHEBI:57792"/>
        <dbReference type="ChEBI" id="CHEBI:58262"/>
        <dbReference type="ChEBI" id="CHEBI:58349"/>
        <dbReference type="EC" id="1.1.1.267"/>
    </reaction>
    <physiologicalReaction direction="right-to-left" evidence="8">
        <dbReference type="Rhea" id="RHEA:13719"/>
    </physiologicalReaction>
</comment>
<keyword evidence="6 9" id="KW-0464">Manganese</keyword>
<dbReference type="InterPro" id="IPR013644">
    <property type="entry name" value="DXP_reductoisomerase_C"/>
</dbReference>
<evidence type="ECO:0000256" key="3">
    <source>
        <dbReference type="ARBA" id="ARBA00022723"/>
    </source>
</evidence>
<evidence type="ECO:0000256" key="5">
    <source>
        <dbReference type="ARBA" id="ARBA00023002"/>
    </source>
</evidence>
<dbReference type="SUPFAM" id="SSF69055">
    <property type="entry name" value="1-deoxy-D-xylulose-5-phosphate reductoisomerase, C-terminal domain"/>
    <property type="match status" value="1"/>
</dbReference>
<evidence type="ECO:0000256" key="8">
    <source>
        <dbReference type="ARBA" id="ARBA00048543"/>
    </source>
</evidence>
<comment type="caution">
    <text evidence="9">Lacks conserved residue(s) required for the propagation of feature annotation.</text>
</comment>
<evidence type="ECO:0000313" key="13">
    <source>
        <dbReference type="EMBL" id="MDP5273475.1"/>
    </source>
</evidence>
<keyword evidence="3 9" id="KW-0479">Metal-binding</keyword>
<evidence type="ECO:0000259" key="10">
    <source>
        <dbReference type="Pfam" id="PF02670"/>
    </source>
</evidence>
<accession>A0ABT9IVT5</accession>
<evidence type="ECO:0000256" key="7">
    <source>
        <dbReference type="ARBA" id="ARBA00023229"/>
    </source>
</evidence>
<keyword evidence="7 9" id="KW-0414">Isoprene biosynthesis</keyword>
<dbReference type="SUPFAM" id="SSF55347">
    <property type="entry name" value="Glyceraldehyde-3-phosphate dehydrogenase-like, C-terminal domain"/>
    <property type="match status" value="1"/>
</dbReference>
<dbReference type="Pfam" id="PF02670">
    <property type="entry name" value="DXP_reductoisom"/>
    <property type="match status" value="1"/>
</dbReference>
<evidence type="ECO:0000256" key="9">
    <source>
        <dbReference type="HAMAP-Rule" id="MF_00183"/>
    </source>
</evidence>
<feature type="binding site" evidence="9">
    <location>
        <position position="197"/>
    </location>
    <ligand>
        <name>1-deoxy-D-xylulose 5-phosphate</name>
        <dbReference type="ChEBI" id="CHEBI:57792"/>
    </ligand>
</feature>
<dbReference type="NCBIfam" id="TIGR00243">
    <property type="entry name" value="Dxr"/>
    <property type="match status" value="1"/>
</dbReference>
<feature type="binding site" evidence="9">
    <location>
        <position position="37"/>
    </location>
    <ligand>
        <name>NADPH</name>
        <dbReference type="ChEBI" id="CHEBI:57783"/>
    </ligand>
</feature>
<feature type="binding site" evidence="9">
    <location>
        <position position="14"/>
    </location>
    <ligand>
        <name>NADPH</name>
        <dbReference type="ChEBI" id="CHEBI:57783"/>
    </ligand>
</feature>
<dbReference type="Gene3D" id="1.10.1740.10">
    <property type="match status" value="1"/>
</dbReference>
<organism evidence="13 14">
    <name type="scientific">Chengkuizengella axinellae</name>
    <dbReference type="NCBI Taxonomy" id="3064388"/>
    <lineage>
        <taxon>Bacteria</taxon>
        <taxon>Bacillati</taxon>
        <taxon>Bacillota</taxon>
        <taxon>Bacilli</taxon>
        <taxon>Bacillales</taxon>
        <taxon>Paenibacillaceae</taxon>
        <taxon>Chengkuizengella</taxon>
    </lineage>
</organism>
<sequence>MSKRISILGSTGSIGTQTLDCVAMHPDEFIIEGLAAGSNLNLLVEQVNQFQPKKVSVATKSLAQQLKSEIPSSVQVYYGEEGLIEVAANTDASFVVNALVGSQGLKPTIYAIESGKHIGLANKETLVTAGHIIKQLIEKHEVQLLPIDSEHSAIFQCLNGESLSEVSNITLTASGGSFRDRTREELVGVTVEEALSHPNWSMGAKVTIDSATMVNKGLEVIEAHWLFDIPYEQIGVVIHPESIVHSFVEFNDRSVIAQLGNPDMRVPIQYALTYPDRFKTSTEPLDLTVLSQLNFNKMDFKRFPCLKMAYDCGKIGGSATTVFNAANEVAVSRFLRGDIQFLQIEEVIHKVIDLHSTTANPELEELMEIDSWARDCANKVPSSSC</sequence>
<feature type="binding site" evidence="9">
    <location>
        <position position="174"/>
    </location>
    <ligand>
        <name>1-deoxy-D-xylulose 5-phosphate</name>
        <dbReference type="ChEBI" id="CHEBI:57792"/>
    </ligand>
</feature>
<evidence type="ECO:0000259" key="11">
    <source>
        <dbReference type="Pfam" id="PF08436"/>
    </source>
</evidence>
<feature type="binding site" evidence="9">
    <location>
        <position position="210"/>
    </location>
    <ligand>
        <name>1-deoxy-D-xylulose 5-phosphate</name>
        <dbReference type="ChEBI" id="CHEBI:57792"/>
    </ligand>
</feature>
<keyword evidence="14" id="KW-1185">Reference proteome</keyword>
<name>A0ABT9IVT5_9BACL</name>
<keyword evidence="5 9" id="KW-0560">Oxidoreductase</keyword>
<feature type="binding site" evidence="9">
    <location>
        <position position="203"/>
    </location>
    <ligand>
        <name>NADPH</name>
        <dbReference type="ChEBI" id="CHEBI:57783"/>
    </ligand>
</feature>
<dbReference type="Proteomes" id="UP001231941">
    <property type="component" value="Unassembled WGS sequence"/>
</dbReference>
<evidence type="ECO:0000256" key="4">
    <source>
        <dbReference type="ARBA" id="ARBA00022857"/>
    </source>
</evidence>
<feature type="binding site" evidence="9">
    <location>
        <position position="215"/>
    </location>
    <ligand>
        <name>1-deoxy-D-xylulose 5-phosphate</name>
        <dbReference type="ChEBI" id="CHEBI:57792"/>
    </ligand>
</feature>
<feature type="binding site" evidence="9">
    <location>
        <position position="216"/>
    </location>
    <ligand>
        <name>1-deoxy-D-xylulose 5-phosphate</name>
        <dbReference type="ChEBI" id="CHEBI:57792"/>
    </ligand>
</feature>
<keyword evidence="9" id="KW-0460">Magnesium</keyword>
<feature type="binding site" evidence="9">
    <location>
        <position position="150"/>
    </location>
    <ligand>
        <name>1-deoxy-D-xylulose 5-phosphate</name>
        <dbReference type="ChEBI" id="CHEBI:57792"/>
    </ligand>
</feature>
<feature type="binding site" evidence="9">
    <location>
        <position position="150"/>
    </location>
    <ligand>
        <name>Mn(2+)</name>
        <dbReference type="ChEBI" id="CHEBI:29035"/>
    </ligand>
</feature>
<feature type="domain" description="DXP reductoisomerase C-terminal" evidence="12">
    <location>
        <begin position="259"/>
        <end position="375"/>
    </location>
</feature>
<feature type="binding site" evidence="9">
    <location>
        <position position="124"/>
    </location>
    <ligand>
        <name>NADPH</name>
        <dbReference type="ChEBI" id="CHEBI:57783"/>
    </ligand>
</feature>
<feature type="binding site" evidence="9">
    <location>
        <position position="12"/>
    </location>
    <ligand>
        <name>NADPH</name>
        <dbReference type="ChEBI" id="CHEBI:57783"/>
    </ligand>
</feature>
<feature type="binding site" evidence="9">
    <location>
        <position position="219"/>
    </location>
    <ligand>
        <name>1-deoxy-D-xylulose 5-phosphate</name>
        <dbReference type="ChEBI" id="CHEBI:57792"/>
    </ligand>
</feature>
<dbReference type="PANTHER" id="PTHR30525">
    <property type="entry name" value="1-DEOXY-D-XYLULOSE 5-PHOSPHATE REDUCTOISOMERASE"/>
    <property type="match status" value="1"/>
</dbReference>
<comment type="caution">
    <text evidence="13">The sequence shown here is derived from an EMBL/GenBank/DDBJ whole genome shotgun (WGS) entry which is preliminary data.</text>
</comment>
<proteinExistence type="inferred from homology"/>
<dbReference type="PANTHER" id="PTHR30525:SF0">
    <property type="entry name" value="1-DEOXY-D-XYLULOSE 5-PHOSPHATE REDUCTOISOMERASE, CHLOROPLASTIC"/>
    <property type="match status" value="1"/>
</dbReference>
<gene>
    <name evidence="9" type="primary">dxr</name>
    <name evidence="13" type="ORF">Q5Y73_05115</name>
</gene>